<name>A0A433JMI7_9GAMM</name>
<dbReference type="Proteomes" id="UP000288012">
    <property type="component" value="Unassembled WGS sequence"/>
</dbReference>
<comment type="caution">
    <text evidence="2">The sequence shown here is derived from an EMBL/GenBank/DDBJ whole genome shotgun (WGS) entry which is preliminary data.</text>
</comment>
<protein>
    <submittedName>
        <fullName evidence="2">Uncharacterized protein</fullName>
    </submittedName>
</protein>
<evidence type="ECO:0000256" key="1">
    <source>
        <dbReference type="SAM" id="Coils"/>
    </source>
</evidence>
<feature type="coiled-coil region" evidence="1">
    <location>
        <begin position="385"/>
        <end position="450"/>
    </location>
</feature>
<proteinExistence type="predicted"/>
<evidence type="ECO:0000313" key="2">
    <source>
        <dbReference type="EMBL" id="RUQ91549.1"/>
    </source>
</evidence>
<reference evidence="2 3" key="1">
    <citation type="submission" date="2018-12" db="EMBL/GenBank/DDBJ databases">
        <title>Legionella sp,whole genome shotgun sequence.</title>
        <authorList>
            <person name="Wu H."/>
        </authorList>
    </citation>
    <scope>NUCLEOTIDE SEQUENCE [LARGE SCALE GENOMIC DNA]</scope>
    <source>
        <strain evidence="3">km714</strain>
    </source>
</reference>
<accession>A0A433JMI7</accession>
<dbReference type="AlphaFoldDB" id="A0A433JMI7"/>
<dbReference type="RefSeq" id="WP_127111006.1">
    <property type="nucleotide sequence ID" value="NZ_RZGR01000001.1"/>
</dbReference>
<gene>
    <name evidence="2" type="ORF">EKM59_00370</name>
</gene>
<evidence type="ECO:0000313" key="3">
    <source>
        <dbReference type="Proteomes" id="UP000288012"/>
    </source>
</evidence>
<sequence>MAINKNQLLLDALNNLDKLDNDAVKADKQKKALESLVKATSFNEFKLAAGKKDPMQALVSEEFFKPGDLAEAGVDPHANANKFEALQKLAAEKRVILALAPGNFQDWQALTDTGKNAGQLRAVIKDKFADFFTEVQKNADLVVLSDEAVGRIQEKAREVALAKIIKEFDTPQTGITVTVAAKHRSAMEALQTLNSENEVVAEIAATHVSKAAKNIRELTKKREHVAKYGALQEDEDVKAKVIGFDEKLLEITTLLQSEHVFANIAKVIEGKSEAITGIGEYEETEDADADIAHLAPLVDEAEKNLDGLNDAYFLAEQSTKELGDAPTQKKDAQVKLASLQAQLAESYSAQAGKAQDNAQWLAKIQDFESKIKEDRIAKQQIEGIYNEIKTNFEKIKKAYQQVEDLQKKSTALFDGVGDTAEDKKRINESYEEIKGLYDRAKRDFTQVEAQFKQKYPAVPVKEKAVLTSAGGQLFEFQDELVRKGSRPQAPTAQMQNLQDGINLQTDSNTKPSFKGEKLRDGDAIFSTRVFATKAANDGIVADRIAFLKQDNTGKVTDFSKNLNDKEKAQVALKQASMLLNSYEPKDGAITIRGQDHEQAARVMAALLYLQKDIPAFKNVQIKMAVAGADVPSEPGFTNPYTQNKLNIKYINKHLPDTLISKADKEGVAKEVQKLTEARLEVKWENSKFLAAKKLFNTAKIDSIEEKEKLQEGIRFETEEDPKDKANYTFTKK</sequence>
<keyword evidence="1" id="KW-0175">Coiled coil</keyword>
<dbReference type="EMBL" id="RZGR01000001">
    <property type="protein sequence ID" value="RUQ91549.1"/>
    <property type="molecule type" value="Genomic_DNA"/>
</dbReference>
<keyword evidence="3" id="KW-1185">Reference proteome</keyword>
<feature type="coiled-coil region" evidence="1">
    <location>
        <begin position="9"/>
        <end position="36"/>
    </location>
</feature>
<organism evidence="2 3">
    <name type="scientific">Legionella septentrionalis</name>
    <dbReference type="NCBI Taxonomy" id="2498109"/>
    <lineage>
        <taxon>Bacteria</taxon>
        <taxon>Pseudomonadati</taxon>
        <taxon>Pseudomonadota</taxon>
        <taxon>Gammaproteobacteria</taxon>
        <taxon>Legionellales</taxon>
        <taxon>Legionellaceae</taxon>
        <taxon>Legionella</taxon>
    </lineage>
</organism>